<dbReference type="InterPro" id="IPR036415">
    <property type="entry name" value="Lamin_tail_dom_sf"/>
</dbReference>
<evidence type="ECO:0000313" key="5">
    <source>
        <dbReference type="EMBL" id="AQT69809.1"/>
    </source>
</evidence>
<evidence type="ECO:0000256" key="2">
    <source>
        <dbReference type="ARBA" id="ARBA00023157"/>
    </source>
</evidence>
<dbReference type="SUPFAM" id="SSF49899">
    <property type="entry name" value="Concanavalin A-like lectins/glucanases"/>
    <property type="match status" value="1"/>
</dbReference>
<dbReference type="RefSeq" id="WP_146663459.1">
    <property type="nucleotide sequence ID" value="NZ_CP019791.1"/>
</dbReference>
<dbReference type="EMBL" id="CP019791">
    <property type="protein sequence ID" value="AQT69809.1"/>
    <property type="molecule type" value="Genomic_DNA"/>
</dbReference>
<gene>
    <name evidence="5" type="ORF">STSP2_03006</name>
</gene>
<dbReference type="OrthoDB" id="223034at2"/>
<dbReference type="InterPro" id="IPR014867">
    <property type="entry name" value="Spore_coat_CotH_CotH2/3/7"/>
</dbReference>
<dbReference type="KEGG" id="alus:STSP2_03006"/>
<proteinExistence type="predicted"/>
<evidence type="ECO:0000259" key="4">
    <source>
        <dbReference type="PROSITE" id="PS51841"/>
    </source>
</evidence>
<dbReference type="InterPro" id="IPR059177">
    <property type="entry name" value="GH29D-like_dom"/>
</dbReference>
<feature type="region of interest" description="Disordered" evidence="3">
    <location>
        <begin position="1724"/>
        <end position="1757"/>
    </location>
</feature>
<dbReference type="SUPFAM" id="SSF74853">
    <property type="entry name" value="Lamin A/C globular tail domain"/>
    <property type="match status" value="3"/>
</dbReference>
<evidence type="ECO:0000313" key="6">
    <source>
        <dbReference type="Proteomes" id="UP000189674"/>
    </source>
</evidence>
<evidence type="ECO:0000256" key="3">
    <source>
        <dbReference type="SAM" id="MobiDB-lite"/>
    </source>
</evidence>
<dbReference type="PROSITE" id="PS51841">
    <property type="entry name" value="LTD"/>
    <property type="match status" value="2"/>
</dbReference>
<evidence type="ECO:0000256" key="1">
    <source>
        <dbReference type="ARBA" id="ARBA00022729"/>
    </source>
</evidence>
<feature type="domain" description="LTD" evidence="4">
    <location>
        <begin position="296"/>
        <end position="426"/>
    </location>
</feature>
<dbReference type="Pfam" id="PF13290">
    <property type="entry name" value="CHB_HEX_C_1"/>
    <property type="match status" value="1"/>
</dbReference>
<dbReference type="Gene3D" id="2.60.120.260">
    <property type="entry name" value="Galactose-binding domain-like"/>
    <property type="match status" value="1"/>
</dbReference>
<dbReference type="SMART" id="SM00560">
    <property type="entry name" value="LamGL"/>
    <property type="match status" value="1"/>
</dbReference>
<name>A0A1U9NPH2_9BACT</name>
<dbReference type="InterPro" id="IPR006558">
    <property type="entry name" value="LamG-like"/>
</dbReference>
<reference evidence="6" key="1">
    <citation type="submission" date="2017-02" db="EMBL/GenBank/DDBJ databases">
        <title>Comparative genomics and description of representatives of a novel lineage of planctomycetes thriving in anoxic sediments.</title>
        <authorList>
            <person name="Spring S."/>
            <person name="Bunk B."/>
            <person name="Sproer C."/>
        </authorList>
    </citation>
    <scope>NUCLEOTIDE SEQUENCE [LARGE SCALE GENOMIC DNA]</scope>
    <source>
        <strain evidence="6">ST-NAGAB-D1</strain>
    </source>
</reference>
<accession>A0A1U9NPH2</accession>
<sequence>MKSRSNLYFVAKAWCLVTAVLLLGGFAHSCFITGDLDGDCRVGIGDLALMASQWLNPTSCENETGLTLHWKLDESIGSNAADSSSSGYQGAVNGASWNPHGGRLAGALEFDGVDDFVQTDPTEFMGLTGTVPRTCTAWIKTSRAGGGIMAWGSSVDTALWLVWIDETGVLRVDVGGGHVVGTTVLTDDLWHHVTVVSDGSTTDDISLYVDGKLEPVRDVLSQSVNTWAVTAMKIGKYYSTEKLFEGLIDDVRIYNRVLSMQEVWNLAATATIDINCADLNLDETVDLQDLVYMSQGWGEESPPILINEFLADNESKSPLENGELLDGNGESSDWIELHNNSEITLDISGWYLTDDAGLKTKWQFPASTVIQPGEYLIVFASGKTQPENPGNYPYVDPAGFLHTNFKLSKDGEYLGLIDNDGVTPVHEYNHFDMGKGERGYPAQEADISYGYYYGEVRYFSAPTPGADNAKNTFEAFVEKPEVNIKGGCYMSPVSVSMTCDTPSAIIRYTTDGTLPTLTNGWDYTAPITVNQTTTVLARAFKPGFQPSKTRIDTYIFVDPAVSPSNTNLPIVVVDTLGVSIPSDRVNKPYIDCRTVIIDVDEATGRAEITGPEDFEGWAMIRRRGESTYNSGHYAIEIQDEYREDKKVSLLGMPDESDWILSWDVIDYTMMKNEMAFKWFRDMGHYAPRQRYVELYLNTDGGAVSSADYQGLFILREKIKRDQNRVDIARLDASHNLEPKVSGGYIVKSDKYDDGSVLLADGPDGLVDPDYLEASPYGIQVTGAGKPIVDEPEFPEITQPQINWIAGFLNETSSVLWQNTSSTFYPGPHAVYADYIDVVSWIDHGLLEQICSDSDAFWGSYYTHKDRTGKIHSGPPWDYDRGFHNNSGTYDQPTYVWKTNGSIFGKWHQKMQEDPEYRLMVADRWFEHREKVLSTDETMAYIDQTAAMISEARSRPRKYYPNSFDTEIALFKDWITSRFDWLDGYIASQFGAVPPILSPSGGYLSPGGSIYPRTPAGASGNIYYTLNGEDPRLKGGAVNPDAQLYIEPDDSTVETLVSEDAPKAVLVPGNDIGMNWTGGAEPYDDSAWTHGTPTTGVTVGGVGYDERTTYKDYITYDVETLMSDVRQTCYIRIPFTAVADQVANALSMTLRMRYDDGFRAYLNGAEIASANAPISPSWDDGATGLHGDSSAVTQIDFDCSEHLSHLQAGDNILAIRGFNRGLGSSDFLISAQLVLEVAATGSPVTLEKSTCVKARVRTDGEWSALNRETYAVGPVLESLRISEIMYHPSDTNTEFIELQNVGDDAINLNLVHFTDGVDFVFGDYTLAAGEYVLIVENRADFEARYGSDLPVAGQYVGALDNAGEEIVLRDAIGAEIHDFDYNDSWYELTDGIGYSLTMVDPAATDPNLWDTKAGWRSSLYTGGSPGTAPHAVIAADSIIFNELLAHSHGADADWIELYNTTEQEINIGGWFLTDDDSDPNTIRKYQIPDNTVIASGDYMVFEEHSSFGDPTGTGSNLPFGLSEGGETVYLYSGQGGEVTGLYQTQQTFDASETGVTFGRYQKAELSGGYDFVRQSSLTPGAANDGPLIPEVVITEIYYKPPSGADYEFVELYNRSGSAVTLETEAKTETSPGVFFTEDIPWRLEGTGYEFPAGVTIPPYSYIIVARNPANYSSALCPVYGPYDGKLDNGGEEIEIQIPGDQEYGKARYWMPIEKIDYDDAPPWPTSADGGGHSLHRQNFDTYGRDHSNWEAASPSPGY</sequence>
<organism evidence="5 6">
    <name type="scientific">Anaerohalosphaera lusitana</name>
    <dbReference type="NCBI Taxonomy" id="1936003"/>
    <lineage>
        <taxon>Bacteria</taxon>
        <taxon>Pseudomonadati</taxon>
        <taxon>Planctomycetota</taxon>
        <taxon>Phycisphaerae</taxon>
        <taxon>Sedimentisphaerales</taxon>
        <taxon>Anaerohalosphaeraceae</taxon>
        <taxon>Anaerohalosphaera</taxon>
    </lineage>
</organism>
<keyword evidence="6" id="KW-1185">Reference proteome</keyword>
<dbReference type="Gene3D" id="2.60.40.1260">
    <property type="entry name" value="Lamin Tail domain"/>
    <property type="match status" value="2"/>
</dbReference>
<dbReference type="Pfam" id="PF08757">
    <property type="entry name" value="CotH"/>
    <property type="match status" value="1"/>
</dbReference>
<protein>
    <submittedName>
        <fullName evidence="5">CotH protein</fullName>
    </submittedName>
</protein>
<dbReference type="InterPro" id="IPR001322">
    <property type="entry name" value="Lamin_tail_dom"/>
</dbReference>
<dbReference type="Pfam" id="PF13385">
    <property type="entry name" value="Laminin_G_3"/>
    <property type="match status" value="1"/>
</dbReference>
<feature type="domain" description="LTD" evidence="4">
    <location>
        <begin position="1421"/>
        <end position="1547"/>
    </location>
</feature>
<dbReference type="Proteomes" id="UP000189674">
    <property type="component" value="Chromosome"/>
</dbReference>
<dbReference type="Pfam" id="PF00932">
    <property type="entry name" value="LTD"/>
    <property type="match status" value="3"/>
</dbReference>
<dbReference type="InterPro" id="IPR013320">
    <property type="entry name" value="ConA-like_dom_sf"/>
</dbReference>
<dbReference type="Gene3D" id="2.60.120.200">
    <property type="match status" value="1"/>
</dbReference>
<dbReference type="STRING" id="1936003.STSP2_03006"/>
<keyword evidence="2" id="KW-1015">Disulfide bond</keyword>
<keyword evidence="1" id="KW-0732">Signal</keyword>